<evidence type="ECO:0000256" key="9">
    <source>
        <dbReference type="ARBA" id="ARBA00047490"/>
    </source>
</evidence>
<gene>
    <name evidence="14" type="ORF">DVH02_12050</name>
</gene>
<dbReference type="GO" id="GO:0019343">
    <property type="term" value="P:cysteine biosynthetic process via cystathionine"/>
    <property type="evidence" value="ECO:0007669"/>
    <property type="project" value="InterPro"/>
</dbReference>
<dbReference type="InterPro" id="IPR050214">
    <property type="entry name" value="Cys_Synth/Cystath_Beta-Synth"/>
</dbReference>
<keyword evidence="6 11" id="KW-0129">CBS domain</keyword>
<dbReference type="GO" id="GO:0005737">
    <property type="term" value="C:cytoplasm"/>
    <property type="evidence" value="ECO:0007669"/>
    <property type="project" value="InterPro"/>
</dbReference>
<dbReference type="InterPro" id="IPR001926">
    <property type="entry name" value="TrpB-like_PALP"/>
</dbReference>
<keyword evidence="7 14" id="KW-0456">Lyase</keyword>
<comment type="cofactor">
    <cofactor evidence="1">
        <name>pyridoxal 5'-phosphate</name>
        <dbReference type="ChEBI" id="CHEBI:597326"/>
    </cofactor>
</comment>
<proteinExistence type="inferred from homology"/>
<evidence type="ECO:0000256" key="10">
    <source>
        <dbReference type="NCBIfam" id="TIGR01137"/>
    </source>
</evidence>
<dbReference type="RefSeq" id="WP_114623783.1">
    <property type="nucleotide sequence ID" value="NZ_QQNA01000082.1"/>
</dbReference>
<dbReference type="Gene3D" id="3.10.580.10">
    <property type="entry name" value="CBS-domain"/>
    <property type="match status" value="1"/>
</dbReference>
<dbReference type="GO" id="GO:0016765">
    <property type="term" value="F:transferase activity, transferring alkyl or aryl (other than methyl) groups"/>
    <property type="evidence" value="ECO:0007669"/>
    <property type="project" value="UniProtKB-ARBA"/>
</dbReference>
<evidence type="ECO:0000256" key="11">
    <source>
        <dbReference type="PROSITE-ProRule" id="PRU00703"/>
    </source>
</evidence>
<evidence type="ECO:0000313" key="15">
    <source>
        <dbReference type="Proteomes" id="UP000253741"/>
    </source>
</evidence>
<feature type="domain" description="CBS" evidence="13">
    <location>
        <begin position="336"/>
        <end position="400"/>
    </location>
</feature>
<evidence type="ECO:0000256" key="1">
    <source>
        <dbReference type="ARBA" id="ARBA00001933"/>
    </source>
</evidence>
<dbReference type="Pfam" id="PF00291">
    <property type="entry name" value="PALP"/>
    <property type="match status" value="1"/>
</dbReference>
<accession>A0A370BCI1</accession>
<dbReference type="CDD" id="cd01561">
    <property type="entry name" value="CBS_like"/>
    <property type="match status" value="1"/>
</dbReference>
<comment type="similarity">
    <text evidence="3">Belongs to the cysteine synthase/cystathionine beta-synthase family.</text>
</comment>
<dbReference type="GO" id="GO:0004122">
    <property type="term" value="F:cystathionine beta-synthase activity"/>
    <property type="evidence" value="ECO:0007669"/>
    <property type="project" value="UniProtKB-UniRule"/>
</dbReference>
<reference evidence="14 15" key="1">
    <citation type="submission" date="2018-07" db="EMBL/GenBank/DDBJ databases">
        <title>Streptomyces species from bats.</title>
        <authorList>
            <person name="Dunlap C."/>
        </authorList>
    </citation>
    <scope>NUCLEOTIDE SEQUENCE [LARGE SCALE GENOMIC DNA]</scope>
    <source>
        <strain evidence="14 15">AC230</strain>
    </source>
</reference>
<dbReference type="Pfam" id="PF00571">
    <property type="entry name" value="CBS"/>
    <property type="match status" value="2"/>
</dbReference>
<dbReference type="InterPro" id="IPR005857">
    <property type="entry name" value="Cysta_beta_synth"/>
</dbReference>
<evidence type="ECO:0000256" key="8">
    <source>
        <dbReference type="ARBA" id="ARBA00026192"/>
    </source>
</evidence>
<sequence>MQFHDSMISLVGNTPLLKLTSVTEGIQATVLAKVEYFNPGGSVKDRIALRMIEAAEESGELLPGGTIVEPTSGNTGVGLAIVAQRKGYKCVFVCPDKVSTDKINVLRAYGAEVVVCPTAVDPEHPDSYYNVSDRLVRETPGAWKPDQYSNPNNPRSHYETTGPELWKQTDGRITHFVAGVGTGGTISGTGRFLKEASDGRVRIVGADPEGSVYSGGSGRPYLVEGVGEDFWPTAYDRTVTDEIVAVSDKDSFQMTRRLAKEEGLLVGGSCGMAVVAALEVARGLGPDDVVVVLLPDSGRGYLSKIFNDEWMNDYGFLDHSGDAPRVSDVLQYKAGPIPTLVHMHPEETVGEAIEVLREYGVSQMPIVKPGAGHPDVMAAEVIGSVVERELLDALFTRRASLADPLEKHMSSPLPQVGSGEPVADLMAVLSGPGASDAAIVLVEGKPTGVVSRQDLLAFLSQDAK</sequence>
<feature type="region of interest" description="Disordered" evidence="12">
    <location>
        <begin position="141"/>
        <end position="162"/>
    </location>
</feature>
<dbReference type="PROSITE" id="PS51371">
    <property type="entry name" value="CBS"/>
    <property type="match status" value="2"/>
</dbReference>
<dbReference type="EMBL" id="QQNA01000082">
    <property type="protein sequence ID" value="RDG37904.1"/>
    <property type="molecule type" value="Genomic_DNA"/>
</dbReference>
<dbReference type="GO" id="GO:0006535">
    <property type="term" value="P:cysteine biosynthetic process from serine"/>
    <property type="evidence" value="ECO:0007669"/>
    <property type="project" value="InterPro"/>
</dbReference>
<dbReference type="SUPFAM" id="SSF54631">
    <property type="entry name" value="CBS-domain pair"/>
    <property type="match status" value="1"/>
</dbReference>
<dbReference type="PANTHER" id="PTHR10314">
    <property type="entry name" value="CYSTATHIONINE BETA-SYNTHASE"/>
    <property type="match status" value="1"/>
</dbReference>
<comment type="caution">
    <text evidence="14">The sequence shown here is derived from an EMBL/GenBank/DDBJ whole genome shotgun (WGS) entry which is preliminary data.</text>
</comment>
<evidence type="ECO:0000313" key="14">
    <source>
        <dbReference type="EMBL" id="RDG37904.1"/>
    </source>
</evidence>
<keyword evidence="15" id="KW-1185">Reference proteome</keyword>
<evidence type="ECO:0000256" key="7">
    <source>
        <dbReference type="ARBA" id="ARBA00023239"/>
    </source>
</evidence>
<feature type="domain" description="CBS" evidence="13">
    <location>
        <begin position="409"/>
        <end position="464"/>
    </location>
</feature>
<dbReference type="OrthoDB" id="9805733at2"/>
<dbReference type="Gene3D" id="3.40.50.1100">
    <property type="match status" value="2"/>
</dbReference>
<dbReference type="InterPro" id="IPR046342">
    <property type="entry name" value="CBS_dom_sf"/>
</dbReference>
<dbReference type="SUPFAM" id="SSF53686">
    <property type="entry name" value="Tryptophan synthase beta subunit-like PLP-dependent enzymes"/>
    <property type="match status" value="1"/>
</dbReference>
<dbReference type="PROSITE" id="PS00901">
    <property type="entry name" value="CYS_SYNTHASE"/>
    <property type="match status" value="1"/>
</dbReference>
<dbReference type="InterPro" id="IPR000644">
    <property type="entry name" value="CBS_dom"/>
</dbReference>
<dbReference type="FunFam" id="3.10.580.10:FF:000022">
    <property type="entry name" value="Cystathionine beta-synthase Cbs"/>
    <property type="match status" value="1"/>
</dbReference>
<dbReference type="InterPro" id="IPR001216">
    <property type="entry name" value="P-phosphate_BS"/>
</dbReference>
<comment type="catalytic activity">
    <reaction evidence="9">
        <text>L-homocysteine + L-serine = L,L-cystathionine + H2O</text>
        <dbReference type="Rhea" id="RHEA:10112"/>
        <dbReference type="ChEBI" id="CHEBI:15377"/>
        <dbReference type="ChEBI" id="CHEBI:33384"/>
        <dbReference type="ChEBI" id="CHEBI:58161"/>
        <dbReference type="ChEBI" id="CHEBI:58199"/>
        <dbReference type="EC" id="4.2.1.22"/>
    </reaction>
</comment>
<evidence type="ECO:0000256" key="2">
    <source>
        <dbReference type="ARBA" id="ARBA00005003"/>
    </source>
</evidence>
<comment type="pathway">
    <text evidence="2">Amino-acid biosynthesis; L-cysteine biosynthesis; L-cysteine from L-homocysteine and L-serine: step 1/2.</text>
</comment>
<dbReference type="EC" id="4.2.1.22" evidence="4 10"/>
<evidence type="ECO:0000259" key="13">
    <source>
        <dbReference type="PROSITE" id="PS51371"/>
    </source>
</evidence>
<evidence type="ECO:0000256" key="5">
    <source>
        <dbReference type="ARBA" id="ARBA00022898"/>
    </source>
</evidence>
<dbReference type="NCBIfam" id="TIGR01137">
    <property type="entry name" value="cysta_beta"/>
    <property type="match status" value="1"/>
</dbReference>
<evidence type="ECO:0000256" key="6">
    <source>
        <dbReference type="ARBA" id="ARBA00023122"/>
    </source>
</evidence>
<dbReference type="UniPathway" id="UPA00136">
    <property type="reaction ID" value="UER00201"/>
</dbReference>
<evidence type="ECO:0000256" key="3">
    <source>
        <dbReference type="ARBA" id="ARBA00007103"/>
    </source>
</evidence>
<dbReference type="InterPro" id="IPR036052">
    <property type="entry name" value="TrpB-like_PALP_sf"/>
</dbReference>
<organism evidence="14 15">
    <name type="scientific">Streptomyces corynorhini</name>
    <dbReference type="NCBI Taxonomy" id="2282652"/>
    <lineage>
        <taxon>Bacteria</taxon>
        <taxon>Bacillati</taxon>
        <taxon>Actinomycetota</taxon>
        <taxon>Actinomycetes</taxon>
        <taxon>Kitasatosporales</taxon>
        <taxon>Streptomycetaceae</taxon>
        <taxon>Streptomyces</taxon>
    </lineage>
</organism>
<dbReference type="AlphaFoldDB" id="A0A370BCI1"/>
<dbReference type="FunFam" id="3.40.50.1100:FF:000118">
    <property type="entry name" value="Related to CYS4-cystathionine beta-synthase"/>
    <property type="match status" value="1"/>
</dbReference>
<protein>
    <recommendedName>
        <fullName evidence="8 10">Cystathionine beta-synthase</fullName>
        <ecNumber evidence="4 10">4.2.1.22</ecNumber>
    </recommendedName>
</protein>
<evidence type="ECO:0000256" key="12">
    <source>
        <dbReference type="SAM" id="MobiDB-lite"/>
    </source>
</evidence>
<name>A0A370BCI1_9ACTN</name>
<dbReference type="Proteomes" id="UP000253741">
    <property type="component" value="Unassembled WGS sequence"/>
</dbReference>
<keyword evidence="5" id="KW-0663">Pyridoxal phosphate</keyword>
<evidence type="ECO:0000256" key="4">
    <source>
        <dbReference type="ARBA" id="ARBA00012041"/>
    </source>
</evidence>
<dbReference type="FunFam" id="3.40.50.1100:FF:000003">
    <property type="entry name" value="Cystathionine beta-synthase"/>
    <property type="match status" value="1"/>
</dbReference>